<keyword evidence="10" id="KW-0169">Cobalamin biosynthesis</keyword>
<evidence type="ECO:0000313" key="21">
    <source>
        <dbReference type="Proteomes" id="UP000464314"/>
    </source>
</evidence>
<evidence type="ECO:0000256" key="7">
    <source>
        <dbReference type="ARBA" id="ARBA00007490"/>
    </source>
</evidence>
<evidence type="ECO:0000256" key="15">
    <source>
        <dbReference type="ARBA" id="ARBA00023134"/>
    </source>
</evidence>
<comment type="catalytic activity">
    <reaction evidence="1">
        <text>adenosylcob(III)inamide + ATP = adenosylcob(III)inamide phosphate + ADP + H(+)</text>
        <dbReference type="Rhea" id="RHEA:15769"/>
        <dbReference type="ChEBI" id="CHEBI:2480"/>
        <dbReference type="ChEBI" id="CHEBI:15378"/>
        <dbReference type="ChEBI" id="CHEBI:30616"/>
        <dbReference type="ChEBI" id="CHEBI:58502"/>
        <dbReference type="ChEBI" id="CHEBI:456216"/>
        <dbReference type="EC" id="2.7.1.156"/>
    </reaction>
</comment>
<dbReference type="SUPFAM" id="SSF52540">
    <property type="entry name" value="P-loop containing nucleoside triphosphate hydrolases"/>
    <property type="match status" value="1"/>
</dbReference>
<dbReference type="EMBL" id="CP048000">
    <property type="protein sequence ID" value="QHQ61255.1"/>
    <property type="molecule type" value="Genomic_DNA"/>
</dbReference>
<comment type="catalytic activity">
    <reaction evidence="3">
        <text>adenosylcob(III)inamide + GTP = adenosylcob(III)inamide phosphate + GDP + H(+)</text>
        <dbReference type="Rhea" id="RHEA:15765"/>
        <dbReference type="ChEBI" id="CHEBI:2480"/>
        <dbReference type="ChEBI" id="CHEBI:15378"/>
        <dbReference type="ChEBI" id="CHEBI:37565"/>
        <dbReference type="ChEBI" id="CHEBI:58189"/>
        <dbReference type="ChEBI" id="CHEBI:58502"/>
        <dbReference type="EC" id="2.7.1.156"/>
    </reaction>
</comment>
<comment type="catalytic activity">
    <reaction evidence="2">
        <text>adenosylcob(III)inamide phosphate + GTP + H(+) = adenosylcob(III)inamide-GDP + diphosphate</text>
        <dbReference type="Rhea" id="RHEA:22712"/>
        <dbReference type="ChEBI" id="CHEBI:15378"/>
        <dbReference type="ChEBI" id="CHEBI:33019"/>
        <dbReference type="ChEBI" id="CHEBI:37565"/>
        <dbReference type="ChEBI" id="CHEBI:58502"/>
        <dbReference type="ChEBI" id="CHEBI:60487"/>
        <dbReference type="EC" id="2.7.7.62"/>
    </reaction>
</comment>
<evidence type="ECO:0000256" key="18">
    <source>
        <dbReference type="PIRSR" id="PIRSR006135-1"/>
    </source>
</evidence>
<evidence type="ECO:0000256" key="8">
    <source>
        <dbReference type="ARBA" id="ARBA00012016"/>
    </source>
</evidence>
<evidence type="ECO:0000256" key="4">
    <source>
        <dbReference type="ARBA" id="ARBA00003889"/>
    </source>
</evidence>
<dbReference type="CDD" id="cd00544">
    <property type="entry name" value="CobU"/>
    <property type="match status" value="1"/>
</dbReference>
<dbReference type="InterPro" id="IPR027417">
    <property type="entry name" value="P-loop_NTPase"/>
</dbReference>
<dbReference type="GO" id="GO:0043752">
    <property type="term" value="F:adenosylcobinamide kinase activity"/>
    <property type="evidence" value="ECO:0007669"/>
    <property type="project" value="UniProtKB-EC"/>
</dbReference>
<dbReference type="PIRSF" id="PIRSF006135">
    <property type="entry name" value="CobU"/>
    <property type="match status" value="1"/>
</dbReference>
<keyword evidence="21" id="KW-1185">Reference proteome</keyword>
<gene>
    <name evidence="20" type="ORF">Ana3638_11120</name>
</gene>
<dbReference type="InterPro" id="IPR003203">
    <property type="entry name" value="CobU/CobP"/>
</dbReference>
<comment type="pathway">
    <text evidence="6">Cofactor biosynthesis; adenosylcobalamin biosynthesis; adenosylcobalamin from cob(II)yrinate a,c-diamide: step 5/7.</text>
</comment>
<evidence type="ECO:0000256" key="19">
    <source>
        <dbReference type="PIRSR" id="PIRSR006135-2"/>
    </source>
</evidence>
<evidence type="ECO:0000313" key="20">
    <source>
        <dbReference type="EMBL" id="QHQ61255.1"/>
    </source>
</evidence>
<evidence type="ECO:0000256" key="16">
    <source>
        <dbReference type="ARBA" id="ARBA00029570"/>
    </source>
</evidence>
<dbReference type="PANTHER" id="PTHR34848:SF1">
    <property type="entry name" value="BIFUNCTIONAL ADENOSYLCOBALAMIN BIOSYNTHESIS PROTEIN COBU"/>
    <property type="match status" value="1"/>
</dbReference>
<feature type="binding site" evidence="19">
    <location>
        <position position="62"/>
    </location>
    <ligand>
        <name>GTP</name>
        <dbReference type="ChEBI" id="CHEBI:37565"/>
    </ligand>
</feature>
<dbReference type="EC" id="2.7.1.156" evidence="8"/>
<dbReference type="GO" id="GO:0009236">
    <property type="term" value="P:cobalamin biosynthetic process"/>
    <property type="evidence" value="ECO:0007669"/>
    <property type="project" value="UniProtKB-UniPathway"/>
</dbReference>
<comment type="function">
    <text evidence="4">Catalyzes ATP-dependent phosphorylation of adenosylcobinamide and addition of GMP to adenosylcobinamide phosphate.</text>
</comment>
<keyword evidence="11 20" id="KW-0808">Transferase</keyword>
<evidence type="ECO:0000256" key="6">
    <source>
        <dbReference type="ARBA" id="ARBA00005159"/>
    </source>
</evidence>
<evidence type="ECO:0000256" key="1">
    <source>
        <dbReference type="ARBA" id="ARBA00000312"/>
    </source>
</evidence>
<protein>
    <recommendedName>
        <fullName evidence="16">Adenosylcobinamide kinase</fullName>
        <ecNumber evidence="8">2.7.1.156</ecNumber>
        <ecNumber evidence="9">2.7.7.62</ecNumber>
    </recommendedName>
    <alternativeName>
        <fullName evidence="17">Adenosylcobinamide-phosphate guanylyltransferase</fullName>
    </alternativeName>
</protein>
<evidence type="ECO:0000256" key="10">
    <source>
        <dbReference type="ARBA" id="ARBA00022573"/>
    </source>
</evidence>
<name>A0A6P1TNM9_9FIRM</name>
<accession>A0A6P1TNM9</accession>
<dbReference type="RefSeq" id="WP_161838081.1">
    <property type="nucleotide sequence ID" value="NZ_CP048000.1"/>
</dbReference>
<evidence type="ECO:0000256" key="3">
    <source>
        <dbReference type="ARBA" id="ARBA00001522"/>
    </source>
</evidence>
<feature type="active site" description="GMP-histidine intermediate" evidence="18">
    <location>
        <position position="49"/>
    </location>
</feature>
<comment type="pathway">
    <text evidence="5">Cofactor biosynthesis; adenosylcobalamin biosynthesis; adenosylcobalamin from cob(II)yrinate a,c-diamide: step 6/7.</text>
</comment>
<keyword evidence="15 19" id="KW-0342">GTP-binding</keyword>
<evidence type="ECO:0000256" key="17">
    <source>
        <dbReference type="ARBA" id="ARBA00030571"/>
    </source>
</evidence>
<comment type="similarity">
    <text evidence="7">Belongs to the CobU/CobP family.</text>
</comment>
<dbReference type="Proteomes" id="UP000464314">
    <property type="component" value="Chromosome"/>
</dbReference>
<keyword evidence="13 20" id="KW-0418">Kinase</keyword>
<evidence type="ECO:0000256" key="13">
    <source>
        <dbReference type="ARBA" id="ARBA00022777"/>
    </source>
</evidence>
<evidence type="ECO:0000256" key="9">
    <source>
        <dbReference type="ARBA" id="ARBA00012523"/>
    </source>
</evidence>
<evidence type="ECO:0000256" key="5">
    <source>
        <dbReference type="ARBA" id="ARBA00004692"/>
    </source>
</evidence>
<proteinExistence type="inferred from homology"/>
<evidence type="ECO:0000256" key="11">
    <source>
        <dbReference type="ARBA" id="ARBA00022679"/>
    </source>
</evidence>
<evidence type="ECO:0000256" key="2">
    <source>
        <dbReference type="ARBA" id="ARBA00000711"/>
    </source>
</evidence>
<dbReference type="KEGG" id="anr:Ana3638_11120"/>
<dbReference type="EC" id="2.7.7.62" evidence="9"/>
<evidence type="ECO:0000256" key="14">
    <source>
        <dbReference type="ARBA" id="ARBA00022840"/>
    </source>
</evidence>
<dbReference type="AlphaFoldDB" id="A0A6P1TNM9"/>
<dbReference type="GO" id="GO:0005524">
    <property type="term" value="F:ATP binding"/>
    <property type="evidence" value="ECO:0007669"/>
    <property type="project" value="UniProtKB-KW"/>
</dbReference>
<reference evidence="20 21" key="1">
    <citation type="submission" date="2020-01" db="EMBL/GenBank/DDBJ databases">
        <title>Genome analysis of Anaerocolumna sp. CBA3638.</title>
        <authorList>
            <person name="Kim J."/>
            <person name="Roh S.W."/>
        </authorList>
    </citation>
    <scope>NUCLEOTIDE SEQUENCE [LARGE SCALE GENOMIC DNA]</scope>
    <source>
        <strain evidence="20 21">CBA3638</strain>
    </source>
</reference>
<evidence type="ECO:0000256" key="12">
    <source>
        <dbReference type="ARBA" id="ARBA00022741"/>
    </source>
</evidence>
<dbReference type="Pfam" id="PF02283">
    <property type="entry name" value="CobU"/>
    <property type="match status" value="1"/>
</dbReference>
<dbReference type="UniPathway" id="UPA00148">
    <property type="reaction ID" value="UER00236"/>
</dbReference>
<keyword evidence="20" id="KW-0548">Nucleotidyltransferase</keyword>
<feature type="binding site" evidence="19">
    <location>
        <begin position="7"/>
        <end position="14"/>
    </location>
    <ligand>
        <name>GTP</name>
        <dbReference type="ChEBI" id="CHEBI:37565"/>
    </ligand>
</feature>
<dbReference type="GO" id="GO:0008820">
    <property type="term" value="F:cobinamide phosphate guanylyltransferase activity"/>
    <property type="evidence" value="ECO:0007669"/>
    <property type="project" value="UniProtKB-EC"/>
</dbReference>
<keyword evidence="12 19" id="KW-0547">Nucleotide-binding</keyword>
<dbReference type="GO" id="GO:0005525">
    <property type="term" value="F:GTP binding"/>
    <property type="evidence" value="ECO:0007669"/>
    <property type="project" value="UniProtKB-KW"/>
</dbReference>
<dbReference type="PANTHER" id="PTHR34848">
    <property type="match status" value="1"/>
</dbReference>
<organism evidence="20 21">
    <name type="scientific">Anaerocolumna sedimenticola</name>
    <dbReference type="NCBI Taxonomy" id="2696063"/>
    <lineage>
        <taxon>Bacteria</taxon>
        <taxon>Bacillati</taxon>
        <taxon>Bacillota</taxon>
        <taxon>Clostridia</taxon>
        <taxon>Lachnospirales</taxon>
        <taxon>Lachnospiraceae</taxon>
        <taxon>Anaerocolumna</taxon>
    </lineage>
</organism>
<sequence>MIILVTGGSGSGKSKFAENLAVKLNKNGLLYIATMIPMDEESVNRIKRHQNQRKEKGFQTLECYTNLKNLEIKNSPTVLLECMSNLLANEMYSDDGILNSPVKVPVKEEILKGITHLTAVCERVIIVSNEVFSDNGSLYEETTEYIKILGEINCSIAKIASNVYEVVCGIPVLQKGVAIV</sequence>
<keyword evidence="14" id="KW-0067">ATP-binding</keyword>
<feature type="binding site" evidence="19">
    <location>
        <position position="81"/>
    </location>
    <ligand>
        <name>GTP</name>
        <dbReference type="ChEBI" id="CHEBI:37565"/>
    </ligand>
</feature>
<dbReference type="Gene3D" id="3.40.50.300">
    <property type="entry name" value="P-loop containing nucleotide triphosphate hydrolases"/>
    <property type="match status" value="1"/>
</dbReference>